<keyword evidence="1" id="KW-1185">Reference proteome</keyword>
<evidence type="ECO:0000313" key="1">
    <source>
        <dbReference type="Proteomes" id="UP000095285"/>
    </source>
</evidence>
<accession>A0A1I7VXX5</accession>
<sequence>MSTEAFGASGANGPKCAKCLWDGAISFYTFLYGSTFPHPFRSRPYVHTHTFDLTHIGYANAYTISESLL</sequence>
<reference evidence="2" key="2">
    <citation type="submission" date="2016-11" db="UniProtKB">
        <authorList>
            <consortium name="WormBaseParasite"/>
        </authorList>
    </citation>
    <scope>IDENTIFICATION</scope>
</reference>
<name>A0A1I7VXX5_LOALO</name>
<evidence type="ECO:0000313" key="2">
    <source>
        <dbReference type="WBParaSite" id="EN70_7491"/>
    </source>
</evidence>
<dbReference type="AlphaFoldDB" id="A0A1I7VXX5"/>
<protein>
    <submittedName>
        <fullName evidence="2">Uncharacterized protein</fullName>
    </submittedName>
</protein>
<dbReference type="Proteomes" id="UP000095285">
    <property type="component" value="Unassembled WGS sequence"/>
</dbReference>
<proteinExistence type="predicted"/>
<reference evidence="1" key="1">
    <citation type="submission" date="2012-04" db="EMBL/GenBank/DDBJ databases">
        <title>The Genome Sequence of Loa loa.</title>
        <authorList>
            <consortium name="The Broad Institute Genome Sequencing Platform"/>
            <consortium name="Broad Institute Genome Sequencing Center for Infectious Disease"/>
            <person name="Nutman T.B."/>
            <person name="Fink D.L."/>
            <person name="Russ C."/>
            <person name="Young S."/>
            <person name="Zeng Q."/>
            <person name="Gargeya S."/>
            <person name="Alvarado L."/>
            <person name="Berlin A."/>
            <person name="Chapman S.B."/>
            <person name="Chen Z."/>
            <person name="Freedman E."/>
            <person name="Gellesch M."/>
            <person name="Goldberg J."/>
            <person name="Griggs A."/>
            <person name="Gujja S."/>
            <person name="Heilman E.R."/>
            <person name="Heiman D."/>
            <person name="Howarth C."/>
            <person name="Mehta T."/>
            <person name="Neiman D."/>
            <person name="Pearson M."/>
            <person name="Roberts A."/>
            <person name="Saif S."/>
            <person name="Shea T."/>
            <person name="Shenoy N."/>
            <person name="Sisk P."/>
            <person name="Stolte C."/>
            <person name="Sykes S."/>
            <person name="White J."/>
            <person name="Yandava C."/>
            <person name="Haas B."/>
            <person name="Henn M.R."/>
            <person name="Nusbaum C."/>
            <person name="Birren B."/>
        </authorList>
    </citation>
    <scope>NUCLEOTIDE SEQUENCE [LARGE SCALE GENOMIC DNA]</scope>
</reference>
<dbReference type="WBParaSite" id="EN70_7491">
    <property type="protein sequence ID" value="EN70_7491"/>
    <property type="gene ID" value="EN70_7491"/>
</dbReference>
<organism evidence="1 2">
    <name type="scientific">Loa loa</name>
    <name type="common">Eye worm</name>
    <name type="synonym">Filaria loa</name>
    <dbReference type="NCBI Taxonomy" id="7209"/>
    <lineage>
        <taxon>Eukaryota</taxon>
        <taxon>Metazoa</taxon>
        <taxon>Ecdysozoa</taxon>
        <taxon>Nematoda</taxon>
        <taxon>Chromadorea</taxon>
        <taxon>Rhabditida</taxon>
        <taxon>Spirurina</taxon>
        <taxon>Spiruromorpha</taxon>
        <taxon>Filarioidea</taxon>
        <taxon>Onchocercidae</taxon>
        <taxon>Loa</taxon>
    </lineage>
</organism>